<dbReference type="GO" id="GO:0003964">
    <property type="term" value="F:RNA-directed DNA polymerase activity"/>
    <property type="evidence" value="ECO:0007669"/>
    <property type="project" value="UniProtKB-KW"/>
</dbReference>
<keyword evidence="1" id="KW-0695">RNA-directed DNA polymerase</keyword>
<organism evidence="1 2">
    <name type="scientific">Aphis craccivora</name>
    <name type="common">Cowpea aphid</name>
    <dbReference type="NCBI Taxonomy" id="307492"/>
    <lineage>
        <taxon>Eukaryota</taxon>
        <taxon>Metazoa</taxon>
        <taxon>Ecdysozoa</taxon>
        <taxon>Arthropoda</taxon>
        <taxon>Hexapoda</taxon>
        <taxon>Insecta</taxon>
        <taxon>Pterygota</taxon>
        <taxon>Neoptera</taxon>
        <taxon>Paraneoptera</taxon>
        <taxon>Hemiptera</taxon>
        <taxon>Sternorrhyncha</taxon>
        <taxon>Aphidomorpha</taxon>
        <taxon>Aphidoidea</taxon>
        <taxon>Aphididae</taxon>
        <taxon>Aphidini</taxon>
        <taxon>Aphis</taxon>
        <taxon>Aphis</taxon>
    </lineage>
</organism>
<dbReference type="Proteomes" id="UP000478052">
    <property type="component" value="Unassembled WGS sequence"/>
</dbReference>
<keyword evidence="1" id="KW-0548">Nucleotidyltransferase</keyword>
<reference evidence="1 2" key="1">
    <citation type="submission" date="2019-08" db="EMBL/GenBank/DDBJ databases">
        <title>Whole genome of Aphis craccivora.</title>
        <authorList>
            <person name="Voronova N.V."/>
            <person name="Shulinski R.S."/>
            <person name="Bandarenka Y.V."/>
            <person name="Zhorov D.G."/>
            <person name="Warner D."/>
        </authorList>
    </citation>
    <scope>NUCLEOTIDE SEQUENCE [LARGE SCALE GENOMIC DNA]</scope>
    <source>
        <strain evidence="1">180601</strain>
        <tissue evidence="1">Whole Body</tissue>
    </source>
</reference>
<comment type="caution">
    <text evidence="1">The sequence shown here is derived from an EMBL/GenBank/DDBJ whole genome shotgun (WGS) entry which is preliminary data.</text>
</comment>
<sequence length="305" mass="36745">MVWKIIYLPFPLVRCKLKILFINNVPNDNKHRSWFRNVRSYRGADADNDHYLVVATLTEKLSILWKENKQRKSTNMLNVDRLRNPLEIAQYRKRIAEELCITNEKVEKIIPNHETKWTNIKNVITSAAKNLKEKPNHNKKKHWFNNECMETVKKRNEARMQIIHNPSQENQERYKHLKELTNKTIRRQKRLYEKKVLEELEGERNNPRNFFKHCKRLKHGFKPQTFFLKNDQNDLLSEPRKIVQHFRKHFDTLLNTNQTNNSNRTRYEELAYQTAEPECKEPDLTEIEYIITNLKNNKAPGEDDI</sequence>
<feature type="non-terminal residue" evidence="1">
    <location>
        <position position="305"/>
    </location>
</feature>
<accession>A0A6G0VSC7</accession>
<dbReference type="EMBL" id="VUJU01012491">
    <property type="protein sequence ID" value="KAF0707549.1"/>
    <property type="molecule type" value="Genomic_DNA"/>
</dbReference>
<evidence type="ECO:0000313" key="2">
    <source>
        <dbReference type="Proteomes" id="UP000478052"/>
    </source>
</evidence>
<name>A0A6G0VSC7_APHCR</name>
<keyword evidence="1" id="KW-0808">Transferase</keyword>
<dbReference type="AlphaFoldDB" id="A0A6G0VSC7"/>
<protein>
    <submittedName>
        <fullName evidence="1">Reverse transcriptase domain-containing protein</fullName>
    </submittedName>
</protein>
<dbReference type="OrthoDB" id="6622538at2759"/>
<keyword evidence="2" id="KW-1185">Reference proteome</keyword>
<evidence type="ECO:0000313" key="1">
    <source>
        <dbReference type="EMBL" id="KAF0707549.1"/>
    </source>
</evidence>
<gene>
    <name evidence="1" type="ORF">FWK35_00033232</name>
</gene>
<proteinExistence type="predicted"/>